<comment type="caution">
    <text evidence="7">The sequence shown here is derived from an EMBL/GenBank/DDBJ whole genome shotgun (WGS) entry which is preliminary data.</text>
</comment>
<sequence length="623" mass="72247">MLVINYFLNHFVFPREAKQFPYKIVASAWDLSFSERSQTITGFSGTNDTQLLLPELEKTDAIVINNLLQSENKNYYSLPINATSNEILTQIFDYKESINVILDVGALFIDKSNRDIAVHWLNLSNKHRIDYAVYFDLDSIVVCDRQYHHQRFETSPASERLPHCVFYLDEIHTRGTDLKFPSGFRAAVTLGSGLTKDRFVQACMRMRQLGHGHSLTFWSSNEVHQQIISLTKHLCSSEQNCVIEILRWVYQNTIHSTWDGLHHWAEQSLSFQRKLSASRQMQWAMTQQRPTPNILMKEFAEQCLEPEITKLKKIAVLQRLREYGGSKKRLAQLLDEEQQRELQQELEEERQLERPSSVTPMKPILHEEIKRLADVYGADLNLKLLTNVFQPISYAFSDTTLLKNCQADTWPKNFWVTTEFQRVISNKGNKDDPVLRPPRWIIVYRNKHIIFVSPFETNWLINHLRYNDSTSTTLRILLPRTKRIQSILVNIPTLTIPPLIQTSDLSSFSMYSIPTQWLASLFVFNGTHYFGSDEEQQVYCQCLGLCLIPRTKAEDEAFEKGWIAIDGFVSNPTHRPLLHLNAAQFTSNPLAFVKQLLETRNNSYIPIISHVGSIIFNTRKLSF</sequence>
<dbReference type="GO" id="GO:0004843">
    <property type="term" value="F:cysteine-type deubiquitinase activity"/>
    <property type="evidence" value="ECO:0007669"/>
    <property type="project" value="UniProtKB-EC"/>
</dbReference>
<dbReference type="Proteomes" id="UP000663828">
    <property type="component" value="Unassembled WGS sequence"/>
</dbReference>
<gene>
    <name evidence="8" type="ORF">EDS130_LOCUS26757</name>
    <name evidence="7" type="ORF">XAT740_LOCUS4176</name>
</gene>
<accession>A0A813UNY6</accession>
<evidence type="ECO:0000256" key="5">
    <source>
        <dbReference type="ARBA" id="ARBA00022801"/>
    </source>
</evidence>
<keyword evidence="3" id="KW-0645">Protease</keyword>
<dbReference type="EMBL" id="CAJNOJ010000164">
    <property type="protein sequence ID" value="CAF1227651.1"/>
    <property type="molecule type" value="Genomic_DNA"/>
</dbReference>
<keyword evidence="5" id="KW-0378">Hydrolase</keyword>
<keyword evidence="4" id="KW-0833">Ubl conjugation pathway</keyword>
<dbReference type="PANTHER" id="PTHR13367">
    <property type="entry name" value="UBIQUITIN THIOESTERASE"/>
    <property type="match status" value="1"/>
</dbReference>
<organism evidence="7 9">
    <name type="scientific">Adineta ricciae</name>
    <name type="common">Rotifer</name>
    <dbReference type="NCBI Taxonomy" id="249248"/>
    <lineage>
        <taxon>Eukaryota</taxon>
        <taxon>Metazoa</taxon>
        <taxon>Spiralia</taxon>
        <taxon>Gnathifera</taxon>
        <taxon>Rotifera</taxon>
        <taxon>Eurotatoria</taxon>
        <taxon>Bdelloidea</taxon>
        <taxon>Adinetida</taxon>
        <taxon>Adinetidae</taxon>
        <taxon>Adineta</taxon>
    </lineage>
</organism>
<evidence type="ECO:0000256" key="1">
    <source>
        <dbReference type="ARBA" id="ARBA00000707"/>
    </source>
</evidence>
<name>A0A813UNY6_ADIRI</name>
<evidence type="ECO:0000256" key="2">
    <source>
        <dbReference type="ARBA" id="ARBA00012759"/>
    </source>
</evidence>
<evidence type="ECO:0000256" key="6">
    <source>
        <dbReference type="ARBA" id="ARBA00022807"/>
    </source>
</evidence>
<keyword evidence="9" id="KW-1185">Reference proteome</keyword>
<dbReference type="InterPro" id="IPR051346">
    <property type="entry name" value="OTU_Deubiquitinase"/>
</dbReference>
<proteinExistence type="predicted"/>
<dbReference type="OrthoDB" id="9991011at2759"/>
<keyword evidence="6" id="KW-0788">Thiol protease</keyword>
<comment type="catalytic activity">
    <reaction evidence="1">
        <text>Thiol-dependent hydrolysis of ester, thioester, amide, peptide and isopeptide bonds formed by the C-terminal Gly of ubiquitin (a 76-residue protein attached to proteins as an intracellular targeting signal).</text>
        <dbReference type="EC" id="3.4.19.12"/>
    </reaction>
</comment>
<dbReference type="AlphaFoldDB" id="A0A813UNY6"/>
<evidence type="ECO:0000313" key="9">
    <source>
        <dbReference type="Proteomes" id="UP000663828"/>
    </source>
</evidence>
<dbReference type="EC" id="3.4.19.12" evidence="2"/>
<evidence type="ECO:0000256" key="4">
    <source>
        <dbReference type="ARBA" id="ARBA00022786"/>
    </source>
</evidence>
<dbReference type="GO" id="GO:0006508">
    <property type="term" value="P:proteolysis"/>
    <property type="evidence" value="ECO:0007669"/>
    <property type="project" value="UniProtKB-KW"/>
</dbReference>
<evidence type="ECO:0000256" key="3">
    <source>
        <dbReference type="ARBA" id="ARBA00022670"/>
    </source>
</evidence>
<dbReference type="PANTHER" id="PTHR13367:SF33">
    <property type="entry name" value="P-LOOP CONTAINING NUCLEOSIDE TRIPHOSPHATE HYDROLASE PROTEIN"/>
    <property type="match status" value="1"/>
</dbReference>
<dbReference type="EMBL" id="CAJNOR010000168">
    <property type="protein sequence ID" value="CAF0825340.1"/>
    <property type="molecule type" value="Genomic_DNA"/>
</dbReference>
<reference evidence="7" key="1">
    <citation type="submission" date="2021-02" db="EMBL/GenBank/DDBJ databases">
        <authorList>
            <person name="Nowell W R."/>
        </authorList>
    </citation>
    <scope>NUCLEOTIDE SEQUENCE</scope>
</reference>
<evidence type="ECO:0000313" key="8">
    <source>
        <dbReference type="EMBL" id="CAF1227651.1"/>
    </source>
</evidence>
<dbReference type="Proteomes" id="UP000663852">
    <property type="component" value="Unassembled WGS sequence"/>
</dbReference>
<protein>
    <recommendedName>
        <fullName evidence="2">ubiquitinyl hydrolase 1</fullName>
        <ecNumber evidence="2">3.4.19.12</ecNumber>
    </recommendedName>
</protein>
<evidence type="ECO:0000313" key="7">
    <source>
        <dbReference type="EMBL" id="CAF0825340.1"/>
    </source>
</evidence>